<organism evidence="2 3">
    <name type="scientific">Micromonospora zhanjiangensis</name>
    <dbReference type="NCBI Taxonomy" id="1522057"/>
    <lineage>
        <taxon>Bacteria</taxon>
        <taxon>Bacillati</taxon>
        <taxon>Actinomycetota</taxon>
        <taxon>Actinomycetes</taxon>
        <taxon>Micromonosporales</taxon>
        <taxon>Micromonosporaceae</taxon>
        <taxon>Micromonospora</taxon>
    </lineage>
</organism>
<dbReference type="Pfam" id="PF00753">
    <property type="entry name" value="Lactamase_B"/>
    <property type="match status" value="1"/>
</dbReference>
<dbReference type="PANTHER" id="PTHR42951">
    <property type="entry name" value="METALLO-BETA-LACTAMASE DOMAIN-CONTAINING"/>
    <property type="match status" value="1"/>
</dbReference>
<name>A0ABV8KX85_9ACTN</name>
<dbReference type="SMART" id="SM00849">
    <property type="entry name" value="Lactamase_B"/>
    <property type="match status" value="1"/>
</dbReference>
<dbReference type="RefSeq" id="WP_377552384.1">
    <property type="nucleotide sequence ID" value="NZ_JBHSBN010000035.1"/>
</dbReference>
<dbReference type="InterPro" id="IPR001279">
    <property type="entry name" value="Metallo-B-lactamas"/>
</dbReference>
<dbReference type="PANTHER" id="PTHR42951:SF4">
    <property type="entry name" value="ACYL-COENZYME A THIOESTERASE MBLAC2"/>
    <property type="match status" value="1"/>
</dbReference>
<dbReference type="InterPro" id="IPR036866">
    <property type="entry name" value="RibonucZ/Hydroxyglut_hydro"/>
</dbReference>
<dbReference type="EMBL" id="JBHSBN010000035">
    <property type="protein sequence ID" value="MFC4110186.1"/>
    <property type="molecule type" value="Genomic_DNA"/>
</dbReference>
<protein>
    <submittedName>
        <fullName evidence="2">MBL fold metallo-hydrolase</fullName>
    </submittedName>
</protein>
<feature type="domain" description="Metallo-beta-lactamase" evidence="1">
    <location>
        <begin position="24"/>
        <end position="205"/>
    </location>
</feature>
<dbReference type="Gene3D" id="3.60.15.10">
    <property type="entry name" value="Ribonuclease Z/Hydroxyacylglutathione hydrolase-like"/>
    <property type="match status" value="1"/>
</dbReference>
<sequence length="301" mass="31889">MDSELRPLAPGVYAYLQPPGGWCVSNAGLLTGAGSAALIDTTATESRARRLYDTAVATAGRSPGIVVNTHHHGDHTFGNFVFAGEATVIAHEAARTEMADKGTGLRRVWPDVGWGEISVALPDLTFTERLSLHIGDLHAELRYVGPAHTSNDVVVWLPEHGVLFAGDVLMAGATPFVLMGSLSGSLQAVAALRRLPGLHTVVCGHGPVCGPEVLDVTEGYLTWLAAVAADGVRRGWNPLEAARRADLGEFATLTEPERLVANLHRAYAEERGAPRGIHLPSAPAFDEMVAYNGGRPLTCRA</sequence>
<proteinExistence type="predicted"/>
<evidence type="ECO:0000313" key="3">
    <source>
        <dbReference type="Proteomes" id="UP001595868"/>
    </source>
</evidence>
<evidence type="ECO:0000259" key="1">
    <source>
        <dbReference type="SMART" id="SM00849"/>
    </source>
</evidence>
<dbReference type="SUPFAM" id="SSF56281">
    <property type="entry name" value="Metallo-hydrolase/oxidoreductase"/>
    <property type="match status" value="1"/>
</dbReference>
<evidence type="ECO:0000313" key="2">
    <source>
        <dbReference type="EMBL" id="MFC4110186.1"/>
    </source>
</evidence>
<keyword evidence="3" id="KW-1185">Reference proteome</keyword>
<dbReference type="Proteomes" id="UP001595868">
    <property type="component" value="Unassembled WGS sequence"/>
</dbReference>
<accession>A0ABV8KX85</accession>
<gene>
    <name evidence="2" type="ORF">ACFOX0_30225</name>
</gene>
<dbReference type="CDD" id="cd16282">
    <property type="entry name" value="metallo-hydrolase-like_MBL-fold"/>
    <property type="match status" value="1"/>
</dbReference>
<comment type="caution">
    <text evidence="2">The sequence shown here is derived from an EMBL/GenBank/DDBJ whole genome shotgun (WGS) entry which is preliminary data.</text>
</comment>
<reference evidence="3" key="1">
    <citation type="journal article" date="2019" name="Int. J. Syst. Evol. Microbiol.">
        <title>The Global Catalogue of Microorganisms (GCM) 10K type strain sequencing project: providing services to taxonomists for standard genome sequencing and annotation.</title>
        <authorList>
            <consortium name="The Broad Institute Genomics Platform"/>
            <consortium name="The Broad Institute Genome Sequencing Center for Infectious Disease"/>
            <person name="Wu L."/>
            <person name="Ma J."/>
        </authorList>
    </citation>
    <scope>NUCLEOTIDE SEQUENCE [LARGE SCALE GENOMIC DNA]</scope>
    <source>
        <strain evidence="3">2902at01</strain>
    </source>
</reference>
<dbReference type="InterPro" id="IPR050855">
    <property type="entry name" value="NDM-1-like"/>
</dbReference>